<dbReference type="EMBL" id="LNQL01000001">
    <property type="protein sequence ID" value="KSU50452.1"/>
    <property type="molecule type" value="Genomic_DNA"/>
</dbReference>
<dbReference type="Proteomes" id="UP000053797">
    <property type="component" value="Unassembled WGS sequence"/>
</dbReference>
<dbReference type="InterPro" id="IPR011990">
    <property type="entry name" value="TPR-like_helical_dom_sf"/>
</dbReference>
<keyword evidence="9" id="KW-1185">Reference proteome</keyword>
<accession>A0A0V8GJK8</accession>
<dbReference type="Pfam" id="PF14559">
    <property type="entry name" value="TPR_19"/>
    <property type="match status" value="2"/>
</dbReference>
<dbReference type="GeneID" id="90837334"/>
<dbReference type="Gene3D" id="1.25.40.10">
    <property type="entry name" value="Tetratricopeptide repeat domain"/>
    <property type="match status" value="2"/>
</dbReference>
<dbReference type="AlphaFoldDB" id="A0A0V8GJK8"/>
<organism evidence="4 7">
    <name type="scientific">Exiguobacterium indicum</name>
    <dbReference type="NCBI Taxonomy" id="296995"/>
    <lineage>
        <taxon>Bacteria</taxon>
        <taxon>Bacillati</taxon>
        <taxon>Bacillota</taxon>
        <taxon>Bacilli</taxon>
        <taxon>Bacillales</taxon>
        <taxon>Bacillales Family XII. Incertae Sedis</taxon>
        <taxon>Exiguobacterium</taxon>
    </lineage>
</organism>
<name>A0A0V8GJK8_9BACL</name>
<evidence type="ECO:0000256" key="1">
    <source>
        <dbReference type="ARBA" id="ARBA00022737"/>
    </source>
</evidence>
<evidence type="ECO:0000313" key="7">
    <source>
        <dbReference type="Proteomes" id="UP000053797"/>
    </source>
</evidence>
<dbReference type="InterPro" id="IPR019734">
    <property type="entry name" value="TPR_rpt"/>
</dbReference>
<reference evidence="5 8" key="2">
    <citation type="journal article" date="2016" name="Front. Microbiol.">
        <title>Genomic Resource of Rice Seed Associated Bacteria.</title>
        <authorList>
            <person name="Midha S."/>
            <person name="Bansal K."/>
            <person name="Sharma S."/>
            <person name="Kumar N."/>
            <person name="Patil P.P."/>
            <person name="Chaudhry V."/>
            <person name="Patil P.B."/>
        </authorList>
    </citation>
    <scope>NUCLEOTIDE SEQUENCE [LARGE SCALE GENOMIC DNA]</scope>
    <source>
        <strain evidence="5 8">RSA11</strain>
    </source>
</reference>
<dbReference type="Proteomes" id="UP000072605">
    <property type="component" value="Unassembled WGS sequence"/>
</dbReference>
<dbReference type="PANTHER" id="PTHR44858">
    <property type="entry name" value="TETRATRICOPEPTIDE REPEAT PROTEIN 6"/>
    <property type="match status" value="1"/>
</dbReference>
<evidence type="ECO:0000313" key="5">
    <source>
        <dbReference type="EMBL" id="KTR26306.1"/>
    </source>
</evidence>
<evidence type="ECO:0000313" key="8">
    <source>
        <dbReference type="Proteomes" id="UP000072605"/>
    </source>
</evidence>
<keyword evidence="2 3" id="KW-0802">TPR repeat</keyword>
<gene>
    <name evidence="4" type="ORF">AS033_03470</name>
    <name evidence="5" type="ORF">RSA11_11410</name>
    <name evidence="6" type="ORF">SZL87_03790</name>
</gene>
<protein>
    <submittedName>
        <fullName evidence="5">Tetratricopeptide repeat family protein</fullName>
    </submittedName>
    <submittedName>
        <fullName evidence="6">Tetratricopeptide repeat protein</fullName>
    </submittedName>
</protein>
<sequence>MNYNEVGFRHLEAGNYELAAQAFNDAIEENPKDPTAYVNLGTLLQSMNDADRALRFYDRALMIDNTFASAYYAKGALFFAADQLVEAEESLRAALLYGLDDADLHFMLGMTYQKLGDPVRGLPRLQRASELNGVDIEIAFQYGLALAQNEKLEEAVEMFEHVLMLDETHTDARYNYAIALAFLGQQEACYAELEAVLAYQPEHALARDAKAKMDALLKQAD</sequence>
<dbReference type="OrthoDB" id="9769030at2"/>
<dbReference type="RefSeq" id="WP_023468915.1">
    <property type="nucleotide sequence ID" value="NZ_FMYN01000001.1"/>
</dbReference>
<dbReference type="PANTHER" id="PTHR44858:SF1">
    <property type="entry name" value="UDP-N-ACETYLGLUCOSAMINE--PEPTIDE N-ACETYLGLUCOSAMINYLTRANSFERASE SPINDLY-RELATED"/>
    <property type="match status" value="1"/>
</dbReference>
<reference evidence="6 9" key="3">
    <citation type="submission" date="2023-12" db="EMBL/GenBank/DDBJ databases">
        <authorList>
            <person name="Easwaran N."/>
            <person name="Lazarus H.P.S."/>
        </authorList>
    </citation>
    <scope>NUCLEOTIDE SEQUENCE [LARGE SCALE GENOMIC DNA]</scope>
    <source>
        <strain evidence="6 9">VIT-2023</strain>
    </source>
</reference>
<evidence type="ECO:0000256" key="2">
    <source>
        <dbReference type="ARBA" id="ARBA00022803"/>
    </source>
</evidence>
<proteinExistence type="predicted"/>
<comment type="caution">
    <text evidence="4">The sequence shown here is derived from an EMBL/GenBank/DDBJ whole genome shotgun (WGS) entry which is preliminary data.</text>
</comment>
<dbReference type="InterPro" id="IPR050498">
    <property type="entry name" value="Ycf3"/>
</dbReference>
<evidence type="ECO:0000313" key="9">
    <source>
        <dbReference type="Proteomes" id="UP001387110"/>
    </source>
</evidence>
<evidence type="ECO:0000256" key="3">
    <source>
        <dbReference type="PROSITE-ProRule" id="PRU00339"/>
    </source>
</evidence>
<dbReference type="Proteomes" id="UP001387110">
    <property type="component" value="Unassembled WGS sequence"/>
</dbReference>
<keyword evidence="1" id="KW-0677">Repeat</keyword>
<dbReference type="EMBL" id="JBAWKY010000001">
    <property type="protein sequence ID" value="MEI4461548.1"/>
    <property type="molecule type" value="Genomic_DNA"/>
</dbReference>
<dbReference type="EMBL" id="LDQV01000025">
    <property type="protein sequence ID" value="KTR26306.1"/>
    <property type="molecule type" value="Genomic_DNA"/>
</dbReference>
<feature type="repeat" description="TPR" evidence="3">
    <location>
        <begin position="136"/>
        <end position="169"/>
    </location>
</feature>
<evidence type="ECO:0000313" key="6">
    <source>
        <dbReference type="EMBL" id="MEI4461548.1"/>
    </source>
</evidence>
<dbReference type="PROSITE" id="PS50005">
    <property type="entry name" value="TPR"/>
    <property type="match status" value="2"/>
</dbReference>
<dbReference type="SMART" id="SM00028">
    <property type="entry name" value="TPR"/>
    <property type="match status" value="6"/>
</dbReference>
<dbReference type="SUPFAM" id="SSF48452">
    <property type="entry name" value="TPR-like"/>
    <property type="match status" value="1"/>
</dbReference>
<evidence type="ECO:0000313" key="4">
    <source>
        <dbReference type="EMBL" id="KSU50452.1"/>
    </source>
</evidence>
<reference evidence="4 7" key="1">
    <citation type="journal article" date="2015" name="Int. J. Syst. Evol. Microbiol.">
        <title>Exiguobacterium enclense sp. nov., isolated from sediment.</title>
        <authorList>
            <person name="Dastager S.G."/>
            <person name="Mawlankar R."/>
            <person name="Sonalkar V.V."/>
            <person name="Thorat M.N."/>
            <person name="Mual P."/>
            <person name="Verma A."/>
            <person name="Krishnamurthi S."/>
            <person name="Tang S.K."/>
            <person name="Li W.J."/>
        </authorList>
    </citation>
    <scope>NUCLEOTIDE SEQUENCE [LARGE SCALE GENOMIC DNA]</scope>
    <source>
        <strain evidence="4 7">NIO-1109</strain>
    </source>
</reference>
<feature type="repeat" description="TPR" evidence="3">
    <location>
        <begin position="34"/>
        <end position="67"/>
    </location>
</feature>